<dbReference type="EMBL" id="JAMKOV010000163">
    <property type="protein sequence ID" value="KAI8033233.1"/>
    <property type="molecule type" value="Genomic_DNA"/>
</dbReference>
<dbReference type="Proteomes" id="UP001059596">
    <property type="component" value="Unassembled WGS sequence"/>
</dbReference>
<comment type="caution">
    <text evidence="1">The sequence shown here is derived from an EMBL/GenBank/DDBJ whole genome shotgun (WGS) entry which is preliminary data.</text>
</comment>
<gene>
    <name evidence="1" type="ORF">M5D96_014022</name>
</gene>
<evidence type="ECO:0000313" key="2">
    <source>
        <dbReference type="Proteomes" id="UP001059596"/>
    </source>
</evidence>
<organism evidence="1 2">
    <name type="scientific">Drosophila gunungcola</name>
    <name type="common">fruit fly</name>
    <dbReference type="NCBI Taxonomy" id="103775"/>
    <lineage>
        <taxon>Eukaryota</taxon>
        <taxon>Metazoa</taxon>
        <taxon>Ecdysozoa</taxon>
        <taxon>Arthropoda</taxon>
        <taxon>Hexapoda</taxon>
        <taxon>Insecta</taxon>
        <taxon>Pterygota</taxon>
        <taxon>Neoptera</taxon>
        <taxon>Endopterygota</taxon>
        <taxon>Diptera</taxon>
        <taxon>Brachycera</taxon>
        <taxon>Muscomorpha</taxon>
        <taxon>Ephydroidea</taxon>
        <taxon>Drosophilidae</taxon>
        <taxon>Drosophila</taxon>
        <taxon>Sophophora</taxon>
    </lineage>
</organism>
<accession>A0A9P9YAZ3</accession>
<dbReference type="AlphaFoldDB" id="A0A9P9YAZ3"/>
<keyword evidence="2" id="KW-1185">Reference proteome</keyword>
<protein>
    <submittedName>
        <fullName evidence="1">Uncharacterized protein</fullName>
    </submittedName>
</protein>
<dbReference type="PRINTS" id="PR01217">
    <property type="entry name" value="PRICHEXTENSN"/>
</dbReference>
<name>A0A9P9YAZ3_9MUSC</name>
<proteinExistence type="predicted"/>
<sequence>MGLQHPNANEFISHQRNLRWEHGPENFFPVHGQNTAPHYMPTPNGAPYSPPNSPGYFPPYNPDHILPQYPPHYPPSPPPPCSPSCTAAAYNPAPRPSAPFRGNPVYFGTTPGYIYNGCWYNSGIPRAVARDPPQQQPIYMIANPLQMPQQNPPSLPIQVAYSEMPAPPAPTQSHPVVAQPLVVEIMLPALIPVTRTGNQIIIDLRQPHVSGPVPVKRNPVEESMAQLFKIVQGKHQSSAQSGNVAENQAVNDSINVPDQKEVVQMTNMQEEQSLNFNFVQQECPEFLDTAITQNNTSEVEHQLDLKQEATPLMNQTTIGQRESLATFGQPLEYESFPKAGIFASRTIA</sequence>
<reference evidence="1" key="1">
    <citation type="journal article" date="2023" name="Genome Biol. Evol.">
        <title>Long-read-based Genome Assembly of Drosophila gunungcola Reveals Fewer Chemosensory Genes in Flower-breeding Species.</title>
        <authorList>
            <person name="Negi A."/>
            <person name="Liao B.Y."/>
            <person name="Yeh S.D."/>
        </authorList>
    </citation>
    <scope>NUCLEOTIDE SEQUENCE</scope>
    <source>
        <strain evidence="1">Sukarami</strain>
    </source>
</reference>
<evidence type="ECO:0000313" key="1">
    <source>
        <dbReference type="EMBL" id="KAI8033233.1"/>
    </source>
</evidence>